<organism evidence="9 10">
    <name type="scientific">Streptomyces omiyaensis</name>
    <dbReference type="NCBI Taxonomy" id="68247"/>
    <lineage>
        <taxon>Bacteria</taxon>
        <taxon>Bacillati</taxon>
        <taxon>Actinomycetota</taxon>
        <taxon>Actinomycetes</taxon>
        <taxon>Kitasatosporales</taxon>
        <taxon>Streptomycetaceae</taxon>
        <taxon>Streptomyces</taxon>
    </lineage>
</organism>
<comment type="caution">
    <text evidence="9">The sequence shown here is derived from an EMBL/GenBank/DDBJ whole genome shotgun (WGS) entry which is preliminary data.</text>
</comment>
<feature type="transmembrane region" description="Helical" evidence="7">
    <location>
        <begin position="90"/>
        <end position="109"/>
    </location>
</feature>
<evidence type="ECO:0000313" key="9">
    <source>
        <dbReference type="EMBL" id="MFG3193183.1"/>
    </source>
</evidence>
<comment type="subcellular location">
    <subcellularLocation>
        <location evidence="1">Membrane</location>
        <topology evidence="1">Multi-pass membrane protein</topology>
    </subcellularLocation>
</comment>
<feature type="transmembrane region" description="Helical" evidence="7">
    <location>
        <begin position="146"/>
        <end position="165"/>
    </location>
</feature>
<dbReference type="SUPFAM" id="SSF103481">
    <property type="entry name" value="Multidrug resistance efflux transporter EmrE"/>
    <property type="match status" value="2"/>
</dbReference>
<evidence type="ECO:0000256" key="1">
    <source>
        <dbReference type="ARBA" id="ARBA00004141"/>
    </source>
</evidence>
<evidence type="ECO:0000256" key="4">
    <source>
        <dbReference type="ARBA" id="ARBA00022989"/>
    </source>
</evidence>
<evidence type="ECO:0000256" key="3">
    <source>
        <dbReference type="ARBA" id="ARBA00022692"/>
    </source>
</evidence>
<keyword evidence="5 7" id="KW-0472">Membrane</keyword>
<evidence type="ECO:0000313" key="10">
    <source>
        <dbReference type="Proteomes" id="UP001604282"/>
    </source>
</evidence>
<feature type="region of interest" description="Disordered" evidence="6">
    <location>
        <begin position="286"/>
        <end position="329"/>
    </location>
</feature>
<feature type="transmembrane region" description="Helical" evidence="7">
    <location>
        <begin position="264"/>
        <end position="283"/>
    </location>
</feature>
<evidence type="ECO:0000256" key="2">
    <source>
        <dbReference type="ARBA" id="ARBA00007362"/>
    </source>
</evidence>
<dbReference type="Pfam" id="PF00892">
    <property type="entry name" value="EamA"/>
    <property type="match status" value="2"/>
</dbReference>
<keyword evidence="4 7" id="KW-1133">Transmembrane helix</keyword>
<dbReference type="RefSeq" id="WP_229883955.1">
    <property type="nucleotide sequence ID" value="NZ_BMVV01000040.1"/>
</dbReference>
<evidence type="ECO:0000259" key="8">
    <source>
        <dbReference type="Pfam" id="PF00892"/>
    </source>
</evidence>
<comment type="similarity">
    <text evidence="2">Belongs to the EamA transporter family.</text>
</comment>
<dbReference type="InterPro" id="IPR050638">
    <property type="entry name" value="AA-Vitamin_Transporters"/>
</dbReference>
<dbReference type="InterPro" id="IPR037185">
    <property type="entry name" value="EmrE-like"/>
</dbReference>
<accession>A0ABW7C086</accession>
<feature type="compositionally biased region" description="Low complexity" evidence="6">
    <location>
        <begin position="307"/>
        <end position="323"/>
    </location>
</feature>
<dbReference type="PANTHER" id="PTHR32322">
    <property type="entry name" value="INNER MEMBRANE TRANSPORTER"/>
    <property type="match status" value="1"/>
</dbReference>
<feature type="transmembrane region" description="Helical" evidence="7">
    <location>
        <begin position="34"/>
        <end position="54"/>
    </location>
</feature>
<evidence type="ECO:0000256" key="7">
    <source>
        <dbReference type="SAM" id="Phobius"/>
    </source>
</evidence>
<feature type="transmembrane region" description="Helical" evidence="7">
    <location>
        <begin position="121"/>
        <end position="140"/>
    </location>
</feature>
<reference evidence="9 10" key="1">
    <citation type="submission" date="2024-10" db="EMBL/GenBank/DDBJ databases">
        <title>The Natural Products Discovery Center: Release of the First 8490 Sequenced Strains for Exploring Actinobacteria Biosynthetic Diversity.</title>
        <authorList>
            <person name="Kalkreuter E."/>
            <person name="Kautsar S.A."/>
            <person name="Yang D."/>
            <person name="Bader C.D."/>
            <person name="Teijaro C.N."/>
            <person name="Fluegel L."/>
            <person name="Davis C.M."/>
            <person name="Simpson J.R."/>
            <person name="Lauterbach L."/>
            <person name="Steele A.D."/>
            <person name="Gui C."/>
            <person name="Meng S."/>
            <person name="Li G."/>
            <person name="Viehrig K."/>
            <person name="Ye F."/>
            <person name="Su P."/>
            <person name="Kiefer A.F."/>
            <person name="Nichols A."/>
            <person name="Cepeda A.J."/>
            <person name="Yan W."/>
            <person name="Fan B."/>
            <person name="Jiang Y."/>
            <person name="Adhikari A."/>
            <person name="Zheng C.-J."/>
            <person name="Schuster L."/>
            <person name="Cowan T.M."/>
            <person name="Smanski M.J."/>
            <person name="Chevrette M.G."/>
            <person name="De Carvalho L.P.S."/>
            <person name="Shen B."/>
        </authorList>
    </citation>
    <scope>NUCLEOTIDE SEQUENCE [LARGE SCALE GENOMIC DNA]</scope>
    <source>
        <strain evidence="9 10">NPDC048229</strain>
    </source>
</reference>
<name>A0ABW7C086_9ACTN</name>
<keyword evidence="3 7" id="KW-0812">Transmembrane</keyword>
<proteinExistence type="inferred from homology"/>
<protein>
    <submittedName>
        <fullName evidence="9">DMT family transporter</fullName>
    </submittedName>
</protein>
<feature type="domain" description="EamA" evidence="8">
    <location>
        <begin position="4"/>
        <end position="136"/>
    </location>
</feature>
<dbReference type="EMBL" id="JBICZW010000027">
    <property type="protein sequence ID" value="MFG3193183.1"/>
    <property type="molecule type" value="Genomic_DNA"/>
</dbReference>
<feature type="transmembrane region" description="Helical" evidence="7">
    <location>
        <begin position="238"/>
        <end position="258"/>
    </location>
</feature>
<feature type="transmembrane region" description="Helical" evidence="7">
    <location>
        <begin position="177"/>
        <end position="196"/>
    </location>
</feature>
<evidence type="ECO:0000256" key="5">
    <source>
        <dbReference type="ARBA" id="ARBA00023136"/>
    </source>
</evidence>
<dbReference type="PANTHER" id="PTHR32322:SF2">
    <property type="entry name" value="EAMA DOMAIN-CONTAINING PROTEIN"/>
    <property type="match status" value="1"/>
</dbReference>
<gene>
    <name evidence="9" type="ORF">ACGFYS_30110</name>
</gene>
<keyword evidence="10" id="KW-1185">Reference proteome</keyword>
<feature type="transmembrane region" description="Helical" evidence="7">
    <location>
        <begin position="208"/>
        <end position="226"/>
    </location>
</feature>
<evidence type="ECO:0000256" key="6">
    <source>
        <dbReference type="SAM" id="MobiDB-lite"/>
    </source>
</evidence>
<dbReference type="InterPro" id="IPR000620">
    <property type="entry name" value="EamA_dom"/>
</dbReference>
<dbReference type="Proteomes" id="UP001604282">
    <property type="component" value="Unassembled WGS sequence"/>
</dbReference>
<feature type="domain" description="EamA" evidence="8">
    <location>
        <begin position="147"/>
        <end position="280"/>
    </location>
</feature>
<feature type="transmembrane region" description="Helical" evidence="7">
    <location>
        <begin position="66"/>
        <end position="84"/>
    </location>
</feature>
<sequence length="329" mass="32547">MGAVASVLTAAVLWGTVGPAQLWADAGVHPVALGAARMLLGGVVLSLVTVRTAGLRSLRRPSVGRWLGLSVLVTAAFQVCFLQAVERSGAALATAVAFGTVPVVSGICARVLSGERTGRSWTAGTACAVTGIGLLLLPGSGARADLPGVLFGVAAGASFGVYIAVTKELGALGADLGTAAPVSVLLAGLLVSPYLWVAPEGLTGGRSLALVAWLGLATTALGYLLFTRGVGRLSAATTGTLSLTEPLVATVLGVVVIGERPGPLAAAGAALLLLGLLVVSVPGRRGAKTGRTRSGRAFPVRTGKARAGTGPELPAPPAGAKGEPAPREP</sequence>